<dbReference type="Gene3D" id="3.40.630.30">
    <property type="match status" value="1"/>
</dbReference>
<name>A0ABT9T084_9GAMM</name>
<evidence type="ECO:0000259" key="1">
    <source>
        <dbReference type="PROSITE" id="PS51186"/>
    </source>
</evidence>
<dbReference type="PANTHER" id="PTHR43792">
    <property type="entry name" value="GNAT FAMILY, PUTATIVE (AFU_ORTHOLOGUE AFUA_3G00765)-RELATED-RELATED"/>
    <property type="match status" value="1"/>
</dbReference>
<dbReference type="Pfam" id="PF13302">
    <property type="entry name" value="Acetyltransf_3"/>
    <property type="match status" value="1"/>
</dbReference>
<dbReference type="RefSeq" id="WP_306850780.1">
    <property type="nucleotide sequence ID" value="NZ_JAUSSK010000004.1"/>
</dbReference>
<comment type="caution">
    <text evidence="2">The sequence shown here is derived from an EMBL/GenBank/DDBJ whole genome shotgun (WGS) entry which is preliminary data.</text>
</comment>
<sequence>MIVTERLILTPSAVSDFDDCHAMRTDPEVMHFIGGSAPGEDTWIRLLRNVGHWTSFGYGLFTLREKDGGRFVGEAGLAHFRRGLGDRFDPFPEGAWALARSAHGKGYGTEALLAVHDWFFERREAGRTVCLIDPANLASVRLGERLGYRAFDQTDYKGKTQTMFERSP</sequence>
<keyword evidence="3" id="KW-1185">Reference proteome</keyword>
<accession>A0ABT9T084</accession>
<dbReference type="SUPFAM" id="SSF55729">
    <property type="entry name" value="Acyl-CoA N-acyltransferases (Nat)"/>
    <property type="match status" value="1"/>
</dbReference>
<dbReference type="InterPro" id="IPR016181">
    <property type="entry name" value="Acyl_CoA_acyltransferase"/>
</dbReference>
<dbReference type="Proteomes" id="UP001237737">
    <property type="component" value="Unassembled WGS sequence"/>
</dbReference>
<dbReference type="InterPro" id="IPR051531">
    <property type="entry name" value="N-acetyltransferase"/>
</dbReference>
<dbReference type="EMBL" id="JAUSSK010000004">
    <property type="protein sequence ID" value="MDQ0010676.1"/>
    <property type="molecule type" value="Genomic_DNA"/>
</dbReference>
<evidence type="ECO:0000313" key="3">
    <source>
        <dbReference type="Proteomes" id="UP001237737"/>
    </source>
</evidence>
<proteinExistence type="predicted"/>
<dbReference type="PANTHER" id="PTHR43792:SF16">
    <property type="entry name" value="N-ACETYLTRANSFERASE DOMAIN-CONTAINING PROTEIN"/>
    <property type="match status" value="1"/>
</dbReference>
<organism evidence="2 3">
    <name type="scientific">Luteibacter jiangsuensis</name>
    <dbReference type="NCBI Taxonomy" id="637577"/>
    <lineage>
        <taxon>Bacteria</taxon>
        <taxon>Pseudomonadati</taxon>
        <taxon>Pseudomonadota</taxon>
        <taxon>Gammaproteobacteria</taxon>
        <taxon>Lysobacterales</taxon>
        <taxon>Rhodanobacteraceae</taxon>
        <taxon>Luteibacter</taxon>
    </lineage>
</organism>
<reference evidence="2 3" key="1">
    <citation type="submission" date="2023-07" db="EMBL/GenBank/DDBJ databases">
        <title>Sorghum-associated microbial communities from plants grown in Nebraska, USA.</title>
        <authorList>
            <person name="Schachtman D."/>
        </authorList>
    </citation>
    <scope>NUCLEOTIDE SEQUENCE [LARGE SCALE GENOMIC DNA]</scope>
    <source>
        <strain evidence="2 3">CC60</strain>
    </source>
</reference>
<gene>
    <name evidence="2" type="ORF">J2T07_002882</name>
</gene>
<protein>
    <submittedName>
        <fullName evidence="2">RimJ/RimL family protein N-acetyltransferase</fullName>
    </submittedName>
</protein>
<dbReference type="InterPro" id="IPR000182">
    <property type="entry name" value="GNAT_dom"/>
</dbReference>
<evidence type="ECO:0000313" key="2">
    <source>
        <dbReference type="EMBL" id="MDQ0010676.1"/>
    </source>
</evidence>
<dbReference type="PROSITE" id="PS51186">
    <property type="entry name" value="GNAT"/>
    <property type="match status" value="1"/>
</dbReference>
<feature type="domain" description="N-acetyltransferase" evidence="1">
    <location>
        <begin position="7"/>
        <end position="162"/>
    </location>
</feature>